<feature type="domain" description="Bacterial Ig-like" evidence="2">
    <location>
        <begin position="2493"/>
        <end position="2590"/>
    </location>
</feature>
<feature type="domain" description="Bacterial Ig-like" evidence="2">
    <location>
        <begin position="386"/>
        <end position="462"/>
    </location>
</feature>
<feature type="domain" description="Bacterial Ig-like" evidence="2">
    <location>
        <begin position="1946"/>
        <end position="2027"/>
    </location>
</feature>
<keyword evidence="4" id="KW-1185">Reference proteome</keyword>
<feature type="domain" description="Bacterial Ig-like" evidence="2">
    <location>
        <begin position="994"/>
        <end position="1081"/>
    </location>
</feature>
<protein>
    <recommendedName>
        <fullName evidence="2">Bacterial Ig-like domain-containing protein</fullName>
    </recommendedName>
</protein>
<feature type="domain" description="Bacterial Ig-like" evidence="2">
    <location>
        <begin position="781"/>
        <end position="873"/>
    </location>
</feature>
<feature type="domain" description="Bacterial Ig-like" evidence="2">
    <location>
        <begin position="900"/>
        <end position="977"/>
    </location>
</feature>
<sequence length="2772" mass="289121">MSKNISLLVNSGGSSSQVITLDSNNPAKIKIQDGHKYILKNQDNNHSPEHVTLKRHGNDLHVILEDDTNPAIVIDDYYVSGNQQPLLGIAEDGQLYSYITTDALSDGYALANEGSTSAALGGSSLGDSSYLFDSVEYSDGLMSSWPWFLGAAVIGGMGYAIYDNNEDNEDDDSSFSSSPLQLAIQPESQPVPQSEQVSQTGSEPVSQSEPEPVPLPTPTEVTDAANDTTAPAQPVASSLVVDSQSGSILTGTKLASSLPTFSGEGEPGSVITFMDDTTVSQQIVMSKSGKHLLMADNATAMSDGSHVIGQVVVGADGKWSFTPDQPLAEGQHHITMVAVDKLGNQSAVAELMVFEVDITAPETPIINAVLGSVSDLNSEILLGGNTNDAKPTLNGQSEPGSTVTITDHGEVIGRVIADQSGHWTFTPEVALSEGEHSICVAAVDEAGNGSQLSNIFVFKVDTIAPEQPTISGITDSQNPSFLGEGEPNSTVTIFDNGVLIGQVPVSDEGHWVFTPSESLGNGAHSITVSVTDFAGNVSELSNSFMFTIDIAGEPVTPDEPILLVPAIESVVADFRGELNNGTAVNNPTPTLKGAAEQGSVVTIFDNGILLGSTVADSDGKWSFTPAAELPAGEHVFTAAGNAGIPSTAFTVIVDPELHIHPPMPEEPVVPAIESVVADFRGELNNGTAVNNPTPTLKGAAEQGSVVTIFDNGILLGSTVADSDGKWSFTPAAELPAGEHVFTAAGNVGIPSTAFTVIVDPELHIHPPMPEEPVVPTIESVSDDVGSVQGILSNGSLTDDSTPTLTGKSDSGSVVRVYGNDVLLGSVVTDSSGHWSFTPTSALQDGQYAFTIKATDIAGNVNESLEAFNITIDTMPIILVSINQLIDNVGYIMGAIVPYGVTDDARPEIVGTAKAGSTVKVYDGAVLLGSTIAGSDGQWDFRPVMELADGTHRITAIATDSNGNISQPTSEYEFTVDTVPPSAPTIESVLDDVGSVQGILSSGDFTDDSTPTLTGKSDSGSVVEVYGNGVLLGSVVTDSSGQWNFTPTAPLTDGEHQFHVVSIDAAGNLSVPSGDFVLTVDTIAPEKPLLSINVRVYVDGFNVEDGPRSLDDEDYNPWFFGTGESGSTITIIDNGKVIGQTVADASGKWEFIPQPVLSNGDHDVYATSMDKAGNISQPSEIVTFQLMLNGSDPVVPAIESVVADFRGELNNGTAVNNPTPTLKGAAEHGSVVTIFDNGILLGSTVADSDGKWSFTPAAELPTGEHVFTAAGNAGIPSTAFTVIVDPELHIHPPMPEEPVVPAIESVVADFRGELNNGTAVNNPTPTLKGAAEHGSVVTIFDNGILLGSTVADSDGKWSFTPAAELPAGEHVFTAAGNVGIPSTAFTVIVDPELHIHPPMPEEPVVPTIESVLDDVGSVPRILGNGSITLDATPTLTGKAEKASIVKIYAEANLYGSVVADAETGEWSFTFDYSLPDGVYHFTVTSTDAAGNVSLPSTAFDLIVDIPAPGPGVITILGVEDQVGAVTGNVKSGDNSDDSRPIISGIAGSAGSIIVLYTKDHSGNYEIGSTTVNTDGTWSLQPATPLLPGSNELTIVAVDAGGNSSIPSAAYLIYIVGGGIRPPVIDMVLDDVGMITGSLSKGDVIDDNLPTITGSAFVDGVVTIYDHDVVIGSAIIGVDGKWSFTPTTALADGEHNISVTVTSTIGQITSSSNSFNFVIDTTAPVLVNLVITDHTGAVTGPLTNGDTTDDNKPIFSGKAEASSIVTIYNGIEIIGSTTVDSDGNWIFIPATGLPEGEYQFNVTATDKAGNISGASETVNLDIGGCCTGMVSITRLIDNAGEFTGNIVPNGVTDETRPEMMGFARPAALVKVYDYGYLLGSTQADSNGNWSFTPARGMTQGEHNITAVSIDLSGNVSAPTSVYAFVIDTTPPVAPTIESVSADFRSDLSSGTATNDVTPTLNGVAEKGSTVAIFDRDVILGSAVADSTTGKWSFTPSFELGFGDHAFTAVSNDKAGNESSPSSEFVVIIDADICIMPPPVEPPVLPTIEFARNSTGVNIGSVDNGGALDNNTPPTLMGKAAQGSVVAIYDGGILLGSTLTDSSGEWSFTPSASLPDGQHTFTITATDVSGYVRESSNDFVLNLLFVCIMPPPPELPEETDIVGSTIPNSVVDMTITAKYGDYGDLREYSDKPIFMDEYNSLVFKGKAEAGSIVTVYDGATKLGDTKVGVDGSWIFVPSEAPTAGSHQFTTTVTDSAGNTSVTSDAAVLDLSVINYIEPDLVGWKFNIVAVNDINSELLSSDYLVNDARPTFFGITSFSSNVITIYDGETLLGEAYVQSSGKWNFTPDFDLGEGVHSIVAYLKDPVHNVEIKSSVFEFVVDTVTPVTPTIEFALDDVGLVQNALTSGSSTDDSTPTLTGKAEKSSTVKVYDGGELLGLATADAETGQWSFTPRLHNESHQFTVVSVDKAGNISAPSEAFVLMTDFPSSYVNNLVITSVDDQKGDVTGRVINGDTSDDSRPMISGTGTAGDNVIVYSNDGTGNHEIGRTAVEADGTWSLQSAQLMDGKNQLTAVAVDSTGYVSAPSAPYTIVLDTDFDYTYRVGSPSDDVFLYVGPGDQVIAGAGNDVINLLSAKFGYISGGEGIDTLVVGGHNNLLDLGALDTKLSSVEIFDLRDGGHNTMVVHWEDVLRLGSEELSITGGNKAIVVNGDDSSTLDLGVRGQWTAYDDAGDSIEKSDEPWVMSQSEHQYAGNTYNVWTNSASNVEILVENTVHVMM</sequence>
<dbReference type="KEGG" id="lpv:HYN51_10445"/>
<dbReference type="Proteomes" id="UP000244908">
    <property type="component" value="Chromosome"/>
</dbReference>
<feature type="domain" description="Bacterial Ig-like" evidence="2">
    <location>
        <begin position="1837"/>
        <end position="1926"/>
    </location>
</feature>
<proteinExistence type="predicted"/>
<dbReference type="InterPro" id="IPR013783">
    <property type="entry name" value="Ig-like_fold"/>
</dbReference>
<feature type="domain" description="Bacterial Ig-like" evidence="2">
    <location>
        <begin position="1202"/>
        <end position="1283"/>
    </location>
</feature>
<feature type="domain" description="Bacterial Ig-like" evidence="2">
    <location>
        <begin position="1525"/>
        <end position="1606"/>
    </location>
</feature>
<evidence type="ECO:0000256" key="1">
    <source>
        <dbReference type="SAM" id="MobiDB-lite"/>
    </source>
</evidence>
<feature type="domain" description="Bacterial Ig-like" evidence="2">
    <location>
        <begin position="472"/>
        <end position="549"/>
    </location>
</feature>
<feature type="domain" description="Bacterial Ig-like" evidence="2">
    <location>
        <begin position="1113"/>
        <end position="1182"/>
    </location>
</feature>
<feature type="domain" description="Bacterial Ig-like" evidence="2">
    <location>
        <begin position="571"/>
        <end position="653"/>
    </location>
</feature>
<evidence type="ECO:0000259" key="2">
    <source>
        <dbReference type="Pfam" id="PF19077"/>
    </source>
</evidence>
<feature type="domain" description="Bacterial Ig-like" evidence="2">
    <location>
        <begin position="1631"/>
        <end position="1719"/>
    </location>
</feature>
<accession>A0A2Y9TZW4</accession>
<feature type="domain" description="Bacterial Ig-like" evidence="2">
    <location>
        <begin position="1307"/>
        <end position="1389"/>
    </location>
</feature>
<feature type="domain" description="Bacterial Ig-like" evidence="2">
    <location>
        <begin position="677"/>
        <end position="759"/>
    </location>
</feature>
<dbReference type="Gene3D" id="3.30.420.430">
    <property type="match status" value="12"/>
</dbReference>
<dbReference type="NCBIfam" id="NF033510">
    <property type="entry name" value="Ca_tandemer"/>
    <property type="match status" value="19"/>
</dbReference>
<dbReference type="OrthoDB" id="8481600at2"/>
<feature type="region of interest" description="Disordered" evidence="1">
    <location>
        <begin position="165"/>
        <end position="238"/>
    </location>
</feature>
<evidence type="ECO:0000313" key="4">
    <source>
        <dbReference type="Proteomes" id="UP000244908"/>
    </source>
</evidence>
<dbReference type="InterPro" id="IPR044016">
    <property type="entry name" value="Big_13"/>
</dbReference>
<organism evidence="3 4">
    <name type="scientific">Limnobaculum parvum</name>
    <dbReference type="NCBI Taxonomy" id="2172103"/>
    <lineage>
        <taxon>Bacteria</taxon>
        <taxon>Pseudomonadati</taxon>
        <taxon>Pseudomonadota</taxon>
        <taxon>Gammaproteobacteria</taxon>
        <taxon>Enterobacterales</taxon>
        <taxon>Budviciaceae</taxon>
        <taxon>Limnobaculum</taxon>
    </lineage>
</organism>
<feature type="domain" description="Bacterial Ig-like" evidence="2">
    <location>
        <begin position="2198"/>
        <end position="2261"/>
    </location>
</feature>
<feature type="domain" description="Bacterial Ig-like" evidence="2">
    <location>
        <begin position="1424"/>
        <end position="1503"/>
    </location>
</feature>
<feature type="domain" description="Bacterial Ig-like" evidence="2">
    <location>
        <begin position="1734"/>
        <end position="1819"/>
    </location>
</feature>
<gene>
    <name evidence="3" type="ORF">HYN51_10445</name>
</gene>
<feature type="domain" description="Bacterial Ig-like" evidence="2">
    <location>
        <begin position="302"/>
        <end position="357"/>
    </location>
</feature>
<dbReference type="Gene3D" id="2.60.40.10">
    <property type="entry name" value="Immunoglobulins"/>
    <property type="match status" value="9"/>
</dbReference>
<feature type="domain" description="Bacterial Ig-like" evidence="2">
    <location>
        <begin position="2065"/>
        <end position="2135"/>
    </location>
</feature>
<dbReference type="EMBL" id="CP029185">
    <property type="protein sequence ID" value="AWH88934.1"/>
    <property type="molecule type" value="Genomic_DNA"/>
</dbReference>
<reference evidence="3 4" key="1">
    <citation type="journal article" date="2019" name="Int. J. Syst. Evol. Microbiol.">
        <title>Limnobaculum parvum gen. nov., sp. nov., isolated from a freshwater lake.</title>
        <authorList>
            <person name="Baek C."/>
            <person name="Shin S.K."/>
            <person name="Yi H."/>
        </authorList>
    </citation>
    <scope>NUCLEOTIDE SEQUENCE [LARGE SCALE GENOMIC DNA]</scope>
    <source>
        <strain evidence="3 4">HYN0051</strain>
    </source>
</reference>
<dbReference type="Pfam" id="PF19077">
    <property type="entry name" value="Big_13"/>
    <property type="match status" value="22"/>
</dbReference>
<name>A0A2Y9TZW4_9GAMM</name>
<feature type="compositionally biased region" description="Low complexity" evidence="1">
    <location>
        <begin position="185"/>
        <end position="210"/>
    </location>
</feature>
<feature type="domain" description="Bacterial Ig-like" evidence="2">
    <location>
        <begin position="2293"/>
        <end position="2378"/>
    </location>
</feature>
<dbReference type="RefSeq" id="WP_108900990.1">
    <property type="nucleotide sequence ID" value="NZ_CP029185.2"/>
</dbReference>
<feature type="domain" description="Bacterial Ig-like" evidence="2">
    <location>
        <begin position="2404"/>
        <end position="2473"/>
    </location>
</feature>
<evidence type="ECO:0000313" key="3">
    <source>
        <dbReference type="EMBL" id="AWH88934.1"/>
    </source>
</evidence>